<name>A0A8J7YYY3_9CYAN</name>
<proteinExistence type="predicted"/>
<keyword evidence="1" id="KW-0812">Transmembrane</keyword>
<evidence type="ECO:0000313" key="3">
    <source>
        <dbReference type="Proteomes" id="UP000646053"/>
    </source>
</evidence>
<gene>
    <name evidence="2" type="ORF">GS601_07405</name>
</gene>
<protein>
    <submittedName>
        <fullName evidence="2">Uncharacterized protein</fullName>
    </submittedName>
</protein>
<evidence type="ECO:0000256" key="1">
    <source>
        <dbReference type="SAM" id="Phobius"/>
    </source>
</evidence>
<dbReference type="Proteomes" id="UP000646053">
    <property type="component" value="Unassembled WGS sequence"/>
</dbReference>
<evidence type="ECO:0000313" key="2">
    <source>
        <dbReference type="EMBL" id="NDJ17114.1"/>
    </source>
</evidence>
<keyword evidence="1" id="KW-1133">Transmembrane helix</keyword>
<dbReference type="EMBL" id="WVIE01000007">
    <property type="protein sequence ID" value="NDJ17114.1"/>
    <property type="molecule type" value="Genomic_DNA"/>
</dbReference>
<keyword evidence="1" id="KW-0472">Membrane</keyword>
<feature type="transmembrane region" description="Helical" evidence="1">
    <location>
        <begin position="41"/>
        <end position="58"/>
    </location>
</feature>
<comment type="caution">
    <text evidence="2">The sequence shown here is derived from an EMBL/GenBank/DDBJ whole genome shotgun (WGS) entry which is preliminary data.</text>
</comment>
<accession>A0A8J7YYY3</accession>
<dbReference type="AlphaFoldDB" id="A0A8J7YYY3"/>
<reference evidence="2" key="1">
    <citation type="submission" date="2019-12" db="EMBL/GenBank/DDBJ databases">
        <title>High-Quality draft genome sequences of three cyanobacteria isolated from the limestone walls of the Old Cathedral of Coimbra.</title>
        <authorList>
            <person name="Tiago I."/>
            <person name="Soares F."/>
            <person name="Portugal A."/>
        </authorList>
    </citation>
    <scope>NUCLEOTIDE SEQUENCE</scope>
    <source>
        <strain evidence="2">A</strain>
    </source>
</reference>
<organism evidence="2 3">
    <name type="scientific">Myxacorys almedinensis A</name>
    <dbReference type="NCBI Taxonomy" id="2690445"/>
    <lineage>
        <taxon>Bacteria</taxon>
        <taxon>Bacillati</taxon>
        <taxon>Cyanobacteriota</taxon>
        <taxon>Cyanophyceae</taxon>
        <taxon>Leptolyngbyales</taxon>
        <taxon>Leptolyngbyaceae</taxon>
        <taxon>Myxacorys</taxon>
        <taxon>Myxacorys almedinensis</taxon>
    </lineage>
</organism>
<sequence length="61" mass="6666">MQAIHGHLSDDWLVLAQQFKETDLPGEVGKAWGHFVKTGQVWALLAGLIVGYLARALTSYG</sequence>
<keyword evidence="3" id="KW-1185">Reference proteome</keyword>